<reference evidence="1 2" key="1">
    <citation type="journal article" date="2019" name="PLoS Negl. Trop. Dis.">
        <title>Whole genome sequencing of Entamoeba nuttalli reveals mammalian host-related molecular signatures and a novel octapeptide-repeat surface protein.</title>
        <authorList>
            <person name="Tanaka M."/>
            <person name="Makiuchi T."/>
            <person name="Komiyama T."/>
            <person name="Shiina T."/>
            <person name="Osaki K."/>
            <person name="Tachibana H."/>
        </authorList>
    </citation>
    <scope>NUCLEOTIDE SEQUENCE [LARGE SCALE GENOMIC DNA]</scope>
    <source>
        <strain evidence="1 2">P19-061405</strain>
    </source>
</reference>
<gene>
    <name evidence="1" type="ORF">ENUP19_0366G0001</name>
</gene>
<protein>
    <submittedName>
        <fullName evidence="1">Uncharacterized protein</fullName>
    </submittedName>
</protein>
<keyword evidence="2" id="KW-1185">Reference proteome</keyword>
<evidence type="ECO:0000313" key="2">
    <source>
        <dbReference type="Proteomes" id="UP001628156"/>
    </source>
</evidence>
<sequence>MQRRVSRRNYPRRGYKKRTTLKRQAFGNFASAMQQRDSTNVVISMQEDVSINVPVGANEGTMLRNVTALMTSTQYFHNYMGMYDQFKLNA</sequence>
<name>A0ABQ0DYM2_9EUKA</name>
<dbReference type="Proteomes" id="UP001628156">
    <property type="component" value="Unassembled WGS sequence"/>
</dbReference>
<feature type="non-terminal residue" evidence="1">
    <location>
        <position position="90"/>
    </location>
</feature>
<dbReference type="EMBL" id="BAAFRS010000366">
    <property type="protein sequence ID" value="GAB1227963.1"/>
    <property type="molecule type" value="Genomic_DNA"/>
</dbReference>
<comment type="caution">
    <text evidence="1">The sequence shown here is derived from an EMBL/GenBank/DDBJ whole genome shotgun (WGS) entry which is preliminary data.</text>
</comment>
<proteinExistence type="predicted"/>
<accession>A0ABQ0DYM2</accession>
<evidence type="ECO:0000313" key="1">
    <source>
        <dbReference type="EMBL" id="GAB1227963.1"/>
    </source>
</evidence>
<organism evidence="1 2">
    <name type="scientific">Entamoeba nuttalli</name>
    <dbReference type="NCBI Taxonomy" id="412467"/>
    <lineage>
        <taxon>Eukaryota</taxon>
        <taxon>Amoebozoa</taxon>
        <taxon>Evosea</taxon>
        <taxon>Archamoebae</taxon>
        <taxon>Mastigamoebida</taxon>
        <taxon>Entamoebidae</taxon>
        <taxon>Entamoeba</taxon>
    </lineage>
</organism>